<feature type="binding site" evidence="5">
    <location>
        <position position="452"/>
    </location>
    <ligand>
        <name>chlorophyll a</name>
        <dbReference type="ChEBI" id="CHEBI:58416"/>
        <label>1</label>
    </ligand>
</feature>
<organism evidence="8 9">
    <name type="scientific">Effrenium voratum</name>
    <dbReference type="NCBI Taxonomy" id="2562239"/>
    <lineage>
        <taxon>Eukaryota</taxon>
        <taxon>Sar</taxon>
        <taxon>Alveolata</taxon>
        <taxon>Dinophyceae</taxon>
        <taxon>Suessiales</taxon>
        <taxon>Symbiodiniaceae</taxon>
        <taxon>Effrenium</taxon>
    </lineage>
</organism>
<evidence type="ECO:0000256" key="6">
    <source>
        <dbReference type="SAM" id="Phobius"/>
    </source>
</evidence>
<dbReference type="SUPFAM" id="SSF103511">
    <property type="entry name" value="Chlorophyll a-b binding protein"/>
    <property type="match status" value="2"/>
</dbReference>
<keyword evidence="6" id="KW-0472">Membrane</keyword>
<name>A0AA36MMM8_9DINO</name>
<dbReference type="EMBL" id="CAUJNA010000210">
    <property type="protein sequence ID" value="CAJ1373695.1"/>
    <property type="molecule type" value="Genomic_DNA"/>
</dbReference>
<dbReference type="Gene3D" id="1.10.3460.10">
    <property type="entry name" value="Chlorophyll a/b binding protein domain"/>
    <property type="match status" value="2"/>
</dbReference>
<protein>
    <submittedName>
        <fullName evidence="8">Uncharacterized protein</fullName>
    </submittedName>
</protein>
<keyword evidence="7" id="KW-0732">Signal</keyword>
<comment type="caution">
    <text evidence="8">The sequence shown here is derived from an EMBL/GenBank/DDBJ whole genome shotgun (WGS) entry which is preliminary data.</text>
</comment>
<feature type="binding site" evidence="5">
    <location>
        <position position="334"/>
    </location>
    <ligand>
        <name>chlorophyll a</name>
        <dbReference type="ChEBI" id="CHEBI:58416"/>
        <label>1</label>
    </ligand>
</feature>
<keyword evidence="6" id="KW-1133">Transmembrane helix</keyword>
<dbReference type="InterPro" id="IPR022796">
    <property type="entry name" value="Chloroa_b-bind"/>
</dbReference>
<evidence type="ECO:0000256" key="7">
    <source>
        <dbReference type="SAM" id="SignalP"/>
    </source>
</evidence>
<dbReference type="GO" id="GO:0009507">
    <property type="term" value="C:chloroplast"/>
    <property type="evidence" value="ECO:0007669"/>
    <property type="project" value="UniProtKB-SubCell"/>
</dbReference>
<dbReference type="Proteomes" id="UP001178507">
    <property type="component" value="Unassembled WGS sequence"/>
</dbReference>
<dbReference type="PROSITE" id="PS51257">
    <property type="entry name" value="PROKAR_LIPOPROTEIN"/>
    <property type="match status" value="1"/>
</dbReference>
<dbReference type="GO" id="GO:0009765">
    <property type="term" value="P:photosynthesis, light harvesting"/>
    <property type="evidence" value="ECO:0007669"/>
    <property type="project" value="InterPro"/>
</dbReference>
<evidence type="ECO:0000256" key="4">
    <source>
        <dbReference type="ARBA" id="ARBA00022640"/>
    </source>
</evidence>
<evidence type="ECO:0000256" key="5">
    <source>
        <dbReference type="PIRSR" id="PIRSR601344-1"/>
    </source>
</evidence>
<dbReference type="Pfam" id="PF00504">
    <property type="entry name" value="Chloroa_b-bind"/>
    <property type="match status" value="2"/>
</dbReference>
<evidence type="ECO:0000313" key="8">
    <source>
        <dbReference type="EMBL" id="CAJ1373695.1"/>
    </source>
</evidence>
<keyword evidence="6" id="KW-0812">Transmembrane</keyword>
<feature type="binding site" evidence="5">
    <location>
        <position position="440"/>
    </location>
    <ligand>
        <name>chlorophyll a</name>
        <dbReference type="ChEBI" id="CHEBI:58416"/>
        <label>1</label>
    </ligand>
</feature>
<feature type="binding site" evidence="5">
    <location>
        <position position="337"/>
    </location>
    <ligand>
        <name>chlorophyll a</name>
        <dbReference type="ChEBI" id="CHEBI:58416"/>
        <label>1</label>
    </ligand>
</feature>
<dbReference type="InterPro" id="IPR001344">
    <property type="entry name" value="Chloro_AB-bd_pln"/>
</dbReference>
<feature type="binding site" evidence="5">
    <location>
        <position position="438"/>
    </location>
    <ligand>
        <name>chlorophyll a</name>
        <dbReference type="ChEBI" id="CHEBI:58416"/>
        <label>1</label>
    </ligand>
</feature>
<feature type="signal peptide" evidence="7">
    <location>
        <begin position="1"/>
        <end position="17"/>
    </location>
</feature>
<feature type="transmembrane region" description="Helical" evidence="6">
    <location>
        <begin position="1111"/>
        <end position="1132"/>
    </location>
</feature>
<keyword evidence="9" id="KW-1185">Reference proteome</keyword>
<keyword evidence="3" id="KW-0602">Photosynthesis</keyword>
<keyword evidence="2" id="KW-0150">Chloroplast</keyword>
<reference evidence="8" key="1">
    <citation type="submission" date="2023-08" db="EMBL/GenBank/DDBJ databases">
        <authorList>
            <person name="Chen Y."/>
            <person name="Shah S."/>
            <person name="Dougan E. K."/>
            <person name="Thang M."/>
            <person name="Chan C."/>
        </authorList>
    </citation>
    <scope>NUCLEOTIDE SEQUENCE</scope>
</reference>
<evidence type="ECO:0000256" key="3">
    <source>
        <dbReference type="ARBA" id="ARBA00022531"/>
    </source>
</evidence>
<keyword evidence="4" id="KW-0934">Plastid</keyword>
<dbReference type="GO" id="GO:0016020">
    <property type="term" value="C:membrane"/>
    <property type="evidence" value="ECO:0007669"/>
    <property type="project" value="InterPro"/>
</dbReference>
<evidence type="ECO:0000313" key="9">
    <source>
        <dbReference type="Proteomes" id="UP001178507"/>
    </source>
</evidence>
<evidence type="ECO:0000256" key="2">
    <source>
        <dbReference type="ARBA" id="ARBA00022528"/>
    </source>
</evidence>
<feature type="binding site" evidence="5">
    <location>
        <position position="434"/>
    </location>
    <ligand>
        <name>chlorophyll a</name>
        <dbReference type="ChEBI" id="CHEBI:58416"/>
        <label>1</label>
    </ligand>
</feature>
<accession>A0AA36MMM8</accession>
<proteinExistence type="predicted"/>
<dbReference type="GO" id="GO:0016168">
    <property type="term" value="F:chlorophyll binding"/>
    <property type="evidence" value="ECO:0007669"/>
    <property type="project" value="UniProtKB-KW"/>
</dbReference>
<dbReference type="PANTHER" id="PTHR21649">
    <property type="entry name" value="CHLOROPHYLL A/B BINDING PROTEIN"/>
    <property type="match status" value="1"/>
</dbReference>
<feature type="binding site" description="axial binding residue" evidence="5">
    <location>
        <position position="339"/>
    </location>
    <ligand>
        <name>chlorophyll b</name>
        <dbReference type="ChEBI" id="CHEBI:61721"/>
        <label>1</label>
    </ligand>
    <ligandPart>
        <name>Mg</name>
        <dbReference type="ChEBI" id="CHEBI:25107"/>
    </ligandPart>
</feature>
<keyword evidence="5" id="KW-0148">Chlorophyll</keyword>
<feature type="chain" id="PRO_5041358542" evidence="7">
    <location>
        <begin position="18"/>
        <end position="1147"/>
    </location>
</feature>
<feature type="binding site" evidence="5">
    <location>
        <position position="435"/>
    </location>
    <ligand>
        <name>chlorophyll a</name>
        <dbReference type="ChEBI" id="CHEBI:58416"/>
        <label>1</label>
    </ligand>
</feature>
<comment type="subcellular location">
    <subcellularLocation>
        <location evidence="1">Plastid</location>
        <location evidence="1">Chloroplast</location>
    </subcellularLocation>
</comment>
<evidence type="ECO:0000256" key="1">
    <source>
        <dbReference type="ARBA" id="ARBA00004229"/>
    </source>
</evidence>
<dbReference type="AlphaFoldDB" id="A0AA36MMM8"/>
<keyword evidence="5" id="KW-0157">Chromophore</keyword>
<sequence length="1147" mass="127969">MARVASVMALSATGCMAFTAPAERPVTVSLRASAANTAAQPSAGSAGFLGCAAVAAAAGVVASTRSRHTARKGVVGVCLPLTDKFDPLNLGNTDAKMDRYTAVEIKHGRVAMIATVGYIMPEIFRFPGCEAFSHGLGAFESIPLEGWVQLVALVGAHEVLVKPRQGGMGLYDFGLGTELIDGIDDAELERKQTSERNNGRLAMIAIMGLMVQDGMFGEPPLSYMSKYGWWGEPVQWYVQHLNNCQSFGGSFVDNAGVCALPQRQGRTALRAASDKLSEGPFIETETYPKEMEMSASVPFLRYPKVLKGWAGEEKGFDPLGVTDALPVYWVREAELKHGRVCMLATVGWIATDLGMRFPGDAFQSVSTTLEAHDKMVEAGYMAPFLGAIGTFELYSLWLFFQGWEMNINRDAGDFFLGKQFLPKEPEKEKDMRLKELENGRLAMFAFSGIVTQARPGLSCELGTLRPLEKARGVRSARRGMGRRICEKVLCGCGARRKRERCLELADGLGILVLCKCTWKLQVEKVVRVKQPGEKTAGCPPRSMMIMTASRFIRVPATYTIRGSLDNDDGRVTRQGVDFAPTPEPEKRGTWLHLVGPLGCVVLAVLGILLAGETQWLVGYAMRLRRDAENSREAEAQSRFGDMPVFYAYPNIRGCRHVDASAVGSQLFSNFTQVAVGNSDAPIAGFLKVQPMLKTKYAVLMHNDAYPMERDFACEMFRALEANPHYPIAAPQIYEAAADKIIVPHGHHQNLHVRPSPTSGNGYRIDYDLSLHLLTQRKPEDFKEGPQVDFLEDHAFFARSDRYHELLDPAGSFTLEYMDMILNMRARETSAWYVPTARCIFDVDTSKITWEDVPYLVYKRSEQIGHQVRTYLTNKWGVEFVNTGIWNYVRYVMLADVVIKQDALPTEWADQAAIFYSWFESVGFNRYNGQYLPDFIEQPAPGTVNISRTMKWTLPTEVPEHRVPPKSAMEILPKMQRKKAGAIDISFKEPHLPIGVKQSSCDAQKPSSYQECGLAVQDGDECKCFTYVVPFNLKTTLYLDKLMAWMKLPARAFMYGQMKYWSVPINENNVDFFCDREQEDCQFQVSFSENAKVLQWSWFGEQEKPIFTPEGMAIGSVLAFLVFAPIVVSQFSMKNVLGGHRSQKEKAM</sequence>
<gene>
    <name evidence="8" type="ORF">EVOR1521_LOCUS3444</name>
</gene>